<dbReference type="InterPro" id="IPR014729">
    <property type="entry name" value="Rossmann-like_a/b/a_fold"/>
</dbReference>
<dbReference type="AlphaFoldDB" id="B4VPR7"/>
<name>B4VPR7_9CYAN</name>
<reference evidence="1 2" key="1">
    <citation type="submission" date="2008-07" db="EMBL/GenBank/DDBJ databases">
        <authorList>
            <person name="Tandeau de Marsac N."/>
            <person name="Ferriera S."/>
            <person name="Johnson J."/>
            <person name="Kravitz S."/>
            <person name="Beeson K."/>
            <person name="Sutton G."/>
            <person name="Rogers Y.-H."/>
            <person name="Friedman R."/>
            <person name="Frazier M."/>
            <person name="Venter J.C."/>
        </authorList>
    </citation>
    <scope>NUCLEOTIDE SEQUENCE [LARGE SCALE GENOMIC DNA]</scope>
    <source>
        <strain evidence="1 2">PCC 7420</strain>
    </source>
</reference>
<keyword evidence="2" id="KW-1185">Reference proteome</keyword>
<dbReference type="RefSeq" id="WP_006100419.1">
    <property type="nucleotide sequence ID" value="NZ_DS989847.1"/>
</dbReference>
<proteinExistence type="predicted"/>
<gene>
    <name evidence="1" type="ORF">MC7420_5373</name>
</gene>
<dbReference type="eggNOG" id="COG0603">
    <property type="taxonomic scope" value="Bacteria"/>
</dbReference>
<accession>B4VPR7</accession>
<dbReference type="Gene3D" id="3.40.50.620">
    <property type="entry name" value="HUPs"/>
    <property type="match status" value="1"/>
</dbReference>
<dbReference type="SUPFAM" id="SSF52402">
    <property type="entry name" value="Adenine nucleotide alpha hydrolases-like"/>
    <property type="match status" value="1"/>
</dbReference>
<dbReference type="Pfam" id="PF06508">
    <property type="entry name" value="QueC"/>
    <property type="match status" value="1"/>
</dbReference>
<evidence type="ECO:0008006" key="3">
    <source>
        <dbReference type="Google" id="ProtNLM"/>
    </source>
</evidence>
<dbReference type="InterPro" id="IPR018317">
    <property type="entry name" value="QueC"/>
</dbReference>
<dbReference type="STRING" id="118168.MC7420_5373"/>
<sequence>MNWGLDMMKKHYTHDSDYTLRFSPVLNSNGCVHFIDHSRNKENTFGLTVDDQEFGYRVQPRFPSVIADLIDLAVAIHASDRLAVQHLRQEQSRIRVVLPVRHPELLNTKSFQAKLENLLRWATGSRWAFDFQKRTASGRIVEQEERIFPNDPEECEVALWSGGLDALAGLYSRLQTNHAASFMLFGTGSNNNVYARQEHVFKALQPSFRDRLNLCRVPIRFSDSSRHQKNKIPRARGIVFTLLGAAYAYLMGQRVLYVYENGIGAINLPYRASAVGLDHSRSVHPLTLLMVSDVVSELFGEEFRVRNPFLFWTKAEMCRALAEDGRSDLPPLTKSCDSPHRQPQQPIQCGYCSSCILRKQALAASKIEDRTRYVVPHGNRPAKDPSLHLRNMLVQVCTFRRLLSASDQWEALTREFLQLDDIVDRSAAAENLLPADMQSRLIKLYQTYVAEWDTVESRIAAEILDQDSNQQASSALAL</sequence>
<organism evidence="1 2">
    <name type="scientific">Coleofasciculus chthonoplastes PCC 7420</name>
    <dbReference type="NCBI Taxonomy" id="118168"/>
    <lineage>
        <taxon>Bacteria</taxon>
        <taxon>Bacillati</taxon>
        <taxon>Cyanobacteriota</taxon>
        <taxon>Cyanophyceae</taxon>
        <taxon>Coleofasciculales</taxon>
        <taxon>Coleofasciculaceae</taxon>
        <taxon>Coleofasciculus</taxon>
    </lineage>
</organism>
<evidence type="ECO:0000313" key="2">
    <source>
        <dbReference type="Proteomes" id="UP000003835"/>
    </source>
</evidence>
<dbReference type="Proteomes" id="UP000003835">
    <property type="component" value="Unassembled WGS sequence"/>
</dbReference>
<protein>
    <recommendedName>
        <fullName evidence="3">7-cyano-7-deazaguanine synthase</fullName>
    </recommendedName>
</protein>
<dbReference type="EMBL" id="DS989847">
    <property type="protein sequence ID" value="EDX75939.1"/>
    <property type="molecule type" value="Genomic_DNA"/>
</dbReference>
<evidence type="ECO:0000313" key="1">
    <source>
        <dbReference type="EMBL" id="EDX75939.1"/>
    </source>
</evidence>
<dbReference type="HOGENOM" id="CLU_048552_0_0_3"/>